<keyword evidence="5" id="KW-1185">Reference proteome</keyword>
<dbReference type="EMBL" id="BAAAGS010000005">
    <property type="protein sequence ID" value="GAA0513706.1"/>
    <property type="molecule type" value="Genomic_DNA"/>
</dbReference>
<evidence type="ECO:0000256" key="2">
    <source>
        <dbReference type="ARBA" id="ARBA00022695"/>
    </source>
</evidence>
<proteinExistence type="predicted"/>
<sequence>MTVAIIGYAPGAYDMFHIGHLNILRQASQECDHLVAGVVTDSVVLRAKGKKPVIPFEERLEIVRNIRCVAEAVPDRYLDKFRMWKQLRYDVLFKGDDWRGTSRAQELESKLSAVGARVRYFPYTMHTSSTLLRRRLSLAAAPVLGEVEPGPA</sequence>
<name>A0ABP3M5G5_SACER</name>
<organism evidence="4 5">
    <name type="scientific">Saccharopolyspora erythraea</name>
    <name type="common">Streptomyces erythraeus</name>
    <dbReference type="NCBI Taxonomy" id="1836"/>
    <lineage>
        <taxon>Bacteria</taxon>
        <taxon>Bacillati</taxon>
        <taxon>Actinomycetota</taxon>
        <taxon>Actinomycetes</taxon>
        <taxon>Pseudonocardiales</taxon>
        <taxon>Pseudonocardiaceae</taxon>
        <taxon>Saccharopolyspora</taxon>
    </lineage>
</organism>
<dbReference type="SUPFAM" id="SSF52374">
    <property type="entry name" value="Nucleotidylyl transferase"/>
    <property type="match status" value="1"/>
</dbReference>
<accession>A0ABP3M5G5</accession>
<dbReference type="Pfam" id="PF01467">
    <property type="entry name" value="CTP_transf_like"/>
    <property type="match status" value="1"/>
</dbReference>
<dbReference type="Proteomes" id="UP001500729">
    <property type="component" value="Unassembled WGS sequence"/>
</dbReference>
<keyword evidence="1" id="KW-0808">Transferase</keyword>
<dbReference type="InterPro" id="IPR014729">
    <property type="entry name" value="Rossmann-like_a/b/a_fold"/>
</dbReference>
<dbReference type="RefSeq" id="WP_009945641.1">
    <property type="nucleotide sequence ID" value="NZ_BAAAGS010000005.1"/>
</dbReference>
<dbReference type="Gene3D" id="3.40.50.620">
    <property type="entry name" value="HUPs"/>
    <property type="match status" value="1"/>
</dbReference>
<dbReference type="PANTHER" id="PTHR43793">
    <property type="entry name" value="FAD SYNTHASE"/>
    <property type="match status" value="1"/>
</dbReference>
<evidence type="ECO:0000313" key="4">
    <source>
        <dbReference type="EMBL" id="GAA0513706.1"/>
    </source>
</evidence>
<reference evidence="5" key="1">
    <citation type="journal article" date="2019" name="Int. J. Syst. Evol. Microbiol.">
        <title>The Global Catalogue of Microorganisms (GCM) 10K type strain sequencing project: providing services to taxonomists for standard genome sequencing and annotation.</title>
        <authorList>
            <consortium name="The Broad Institute Genomics Platform"/>
            <consortium name="The Broad Institute Genome Sequencing Center for Infectious Disease"/>
            <person name="Wu L."/>
            <person name="Ma J."/>
        </authorList>
    </citation>
    <scope>NUCLEOTIDE SEQUENCE [LARGE SCALE GENOMIC DNA]</scope>
    <source>
        <strain evidence="5">JCM 10303</strain>
    </source>
</reference>
<keyword evidence="2 4" id="KW-0548">Nucleotidyltransferase</keyword>
<protein>
    <submittedName>
        <fullName evidence="4">Adenylyltransferase/cytidyltransferase family protein</fullName>
    </submittedName>
</protein>
<evidence type="ECO:0000256" key="1">
    <source>
        <dbReference type="ARBA" id="ARBA00022679"/>
    </source>
</evidence>
<comment type="caution">
    <text evidence="4">The sequence shown here is derived from an EMBL/GenBank/DDBJ whole genome shotgun (WGS) entry which is preliminary data.</text>
</comment>
<dbReference type="InterPro" id="IPR050385">
    <property type="entry name" value="Archaeal_FAD_synthase"/>
</dbReference>
<dbReference type="PANTHER" id="PTHR43793:SF1">
    <property type="entry name" value="FAD SYNTHASE"/>
    <property type="match status" value="1"/>
</dbReference>
<dbReference type="GO" id="GO:0016779">
    <property type="term" value="F:nucleotidyltransferase activity"/>
    <property type="evidence" value="ECO:0007669"/>
    <property type="project" value="UniProtKB-KW"/>
</dbReference>
<evidence type="ECO:0000259" key="3">
    <source>
        <dbReference type="Pfam" id="PF01467"/>
    </source>
</evidence>
<dbReference type="InterPro" id="IPR004821">
    <property type="entry name" value="Cyt_trans-like"/>
</dbReference>
<gene>
    <name evidence="4" type="ORF">GCM10009533_10740</name>
</gene>
<feature type="domain" description="Cytidyltransferase-like" evidence="3">
    <location>
        <begin position="8"/>
        <end position="135"/>
    </location>
</feature>
<dbReference type="NCBIfam" id="TIGR00125">
    <property type="entry name" value="cyt_tran_rel"/>
    <property type="match status" value="1"/>
</dbReference>
<evidence type="ECO:0000313" key="5">
    <source>
        <dbReference type="Proteomes" id="UP001500729"/>
    </source>
</evidence>